<dbReference type="Gene3D" id="1.10.260.40">
    <property type="entry name" value="lambda repressor-like DNA-binding domains"/>
    <property type="match status" value="1"/>
</dbReference>
<dbReference type="PANTHER" id="PTHR40455:SF1">
    <property type="entry name" value="ANTITOXIN HIGA"/>
    <property type="match status" value="1"/>
</dbReference>
<dbReference type="SMART" id="SM00530">
    <property type="entry name" value="HTH_XRE"/>
    <property type="match status" value="1"/>
</dbReference>
<evidence type="ECO:0000259" key="1">
    <source>
        <dbReference type="PROSITE" id="PS50943"/>
    </source>
</evidence>
<proteinExistence type="predicted"/>
<dbReference type="PROSITE" id="PS50943">
    <property type="entry name" value="HTH_CROC1"/>
    <property type="match status" value="1"/>
</dbReference>
<evidence type="ECO:0000313" key="2">
    <source>
        <dbReference type="EMBL" id="MFC3809417.1"/>
    </source>
</evidence>
<accession>A0ABV7YRD5</accession>
<dbReference type="PANTHER" id="PTHR40455">
    <property type="entry name" value="ANTITOXIN HIGA"/>
    <property type="match status" value="1"/>
</dbReference>
<dbReference type="Proteomes" id="UP001595616">
    <property type="component" value="Unassembled WGS sequence"/>
</dbReference>
<dbReference type="InterPro" id="IPR039060">
    <property type="entry name" value="Antitox_HigA"/>
</dbReference>
<dbReference type="RefSeq" id="WP_379834440.1">
    <property type="nucleotide sequence ID" value="NZ_JBHRYQ010000001.1"/>
</dbReference>
<dbReference type="SUPFAM" id="SSF47413">
    <property type="entry name" value="lambda repressor-like DNA-binding domains"/>
    <property type="match status" value="1"/>
</dbReference>
<gene>
    <name evidence="2" type="ORF">ACFOOI_02010</name>
</gene>
<organism evidence="2 3">
    <name type="scientific">Lacihabitans lacunae</name>
    <dbReference type="NCBI Taxonomy" id="1028214"/>
    <lineage>
        <taxon>Bacteria</taxon>
        <taxon>Pseudomonadati</taxon>
        <taxon>Bacteroidota</taxon>
        <taxon>Cytophagia</taxon>
        <taxon>Cytophagales</taxon>
        <taxon>Leadbetterellaceae</taxon>
        <taxon>Lacihabitans</taxon>
    </lineage>
</organism>
<dbReference type="InterPro" id="IPR010982">
    <property type="entry name" value="Lambda_DNA-bd_dom_sf"/>
</dbReference>
<evidence type="ECO:0000313" key="3">
    <source>
        <dbReference type="Proteomes" id="UP001595616"/>
    </source>
</evidence>
<dbReference type="EMBL" id="JBHRYQ010000001">
    <property type="protein sequence ID" value="MFC3809417.1"/>
    <property type="molecule type" value="Genomic_DNA"/>
</dbReference>
<keyword evidence="3" id="KW-1185">Reference proteome</keyword>
<comment type="caution">
    <text evidence="2">The sequence shown here is derived from an EMBL/GenBank/DDBJ whole genome shotgun (WGS) entry which is preliminary data.</text>
</comment>
<protein>
    <submittedName>
        <fullName evidence="2">Type II toxin-antitoxin system HigA family antitoxin</fullName>
    </submittedName>
</protein>
<feature type="domain" description="HTH cro/C1-type" evidence="1">
    <location>
        <begin position="61"/>
        <end position="114"/>
    </location>
</feature>
<sequence length="116" mass="13439">MNIRPIKTEQDYNASIKRVEELWGAKKDTAEGDELDLLVTLIESYEMKHYPIAPPDPIDAIKFRMEQMGISRTEMVKYLGSQNRVSEILNRKRTLTLKMIKSLYKGLKIPAEILLD</sequence>
<name>A0ABV7YRD5_9BACT</name>
<reference evidence="3" key="1">
    <citation type="journal article" date="2019" name="Int. J. Syst. Evol. Microbiol.">
        <title>The Global Catalogue of Microorganisms (GCM) 10K type strain sequencing project: providing services to taxonomists for standard genome sequencing and annotation.</title>
        <authorList>
            <consortium name="The Broad Institute Genomics Platform"/>
            <consortium name="The Broad Institute Genome Sequencing Center for Infectious Disease"/>
            <person name="Wu L."/>
            <person name="Ma J."/>
        </authorList>
    </citation>
    <scope>NUCLEOTIDE SEQUENCE [LARGE SCALE GENOMIC DNA]</scope>
    <source>
        <strain evidence="3">CECT 7956</strain>
    </source>
</reference>
<dbReference type="InterPro" id="IPR001387">
    <property type="entry name" value="Cro/C1-type_HTH"/>
</dbReference>